<name>A0A5C5V8S5_9BACT</name>
<dbReference type="AlphaFoldDB" id="A0A5C5V8S5"/>
<reference evidence="3 4" key="1">
    <citation type="submission" date="2019-02" db="EMBL/GenBank/DDBJ databases">
        <title>Deep-cultivation of Planctomycetes and their phenomic and genomic characterization uncovers novel biology.</title>
        <authorList>
            <person name="Wiegand S."/>
            <person name="Jogler M."/>
            <person name="Boedeker C."/>
            <person name="Pinto D."/>
            <person name="Vollmers J."/>
            <person name="Rivas-Marin E."/>
            <person name="Kohn T."/>
            <person name="Peeters S.H."/>
            <person name="Heuer A."/>
            <person name="Rast P."/>
            <person name="Oberbeckmann S."/>
            <person name="Bunk B."/>
            <person name="Jeske O."/>
            <person name="Meyerdierks A."/>
            <person name="Storesund J.E."/>
            <person name="Kallscheuer N."/>
            <person name="Luecker S."/>
            <person name="Lage O.M."/>
            <person name="Pohl T."/>
            <person name="Merkel B.J."/>
            <person name="Hornburger P."/>
            <person name="Mueller R.-W."/>
            <person name="Bruemmer F."/>
            <person name="Labrenz M."/>
            <person name="Spormann A.M."/>
            <person name="Op Den Camp H."/>
            <person name="Overmann J."/>
            <person name="Amann R."/>
            <person name="Jetten M.S.M."/>
            <person name="Mascher T."/>
            <person name="Medema M.H."/>
            <person name="Devos D.P."/>
            <person name="Kaster A.-K."/>
            <person name="Ovreas L."/>
            <person name="Rohde M."/>
            <person name="Galperin M.Y."/>
            <person name="Jogler C."/>
        </authorList>
    </citation>
    <scope>NUCLEOTIDE SEQUENCE [LARGE SCALE GENOMIC DNA]</scope>
    <source>
        <strain evidence="3 4">Enr8</strain>
    </source>
</reference>
<evidence type="ECO:0000313" key="3">
    <source>
        <dbReference type="EMBL" id="TWT34257.1"/>
    </source>
</evidence>
<dbReference type="EMBL" id="SJPF01000002">
    <property type="protein sequence ID" value="TWT34257.1"/>
    <property type="molecule type" value="Genomic_DNA"/>
</dbReference>
<feature type="transmembrane region" description="Helical" evidence="2">
    <location>
        <begin position="31"/>
        <end position="51"/>
    </location>
</feature>
<organism evidence="3 4">
    <name type="scientific">Blastopirellula retiformator</name>
    <dbReference type="NCBI Taxonomy" id="2527970"/>
    <lineage>
        <taxon>Bacteria</taxon>
        <taxon>Pseudomonadati</taxon>
        <taxon>Planctomycetota</taxon>
        <taxon>Planctomycetia</taxon>
        <taxon>Pirellulales</taxon>
        <taxon>Pirellulaceae</taxon>
        <taxon>Blastopirellula</taxon>
    </lineage>
</organism>
<keyword evidence="2" id="KW-1133">Transmembrane helix</keyword>
<feature type="transmembrane region" description="Helical" evidence="2">
    <location>
        <begin position="57"/>
        <end position="86"/>
    </location>
</feature>
<accession>A0A5C5V8S5</accession>
<protein>
    <submittedName>
        <fullName evidence="3">Uncharacterized protein</fullName>
    </submittedName>
</protein>
<keyword evidence="4" id="KW-1185">Reference proteome</keyword>
<keyword evidence="2" id="KW-0472">Membrane</keyword>
<evidence type="ECO:0000313" key="4">
    <source>
        <dbReference type="Proteomes" id="UP000318878"/>
    </source>
</evidence>
<evidence type="ECO:0000256" key="2">
    <source>
        <dbReference type="SAM" id="Phobius"/>
    </source>
</evidence>
<keyword evidence="2" id="KW-0812">Transmembrane</keyword>
<evidence type="ECO:0000256" key="1">
    <source>
        <dbReference type="SAM" id="MobiDB-lite"/>
    </source>
</evidence>
<proteinExistence type="predicted"/>
<dbReference type="Proteomes" id="UP000318878">
    <property type="component" value="Unassembled WGS sequence"/>
</dbReference>
<sequence>MASEPDNILENLAESKTISGMLGLQFTIRGMLIVTALLAVICWTLACAVWGHTWAVAVLLSLVAATIWVLGQIMLFAVAALASTIFNVTQRKKLTSPFANETPAPQILPTDHHVAD</sequence>
<feature type="region of interest" description="Disordered" evidence="1">
    <location>
        <begin position="97"/>
        <end position="116"/>
    </location>
</feature>
<comment type="caution">
    <text evidence="3">The sequence shown here is derived from an EMBL/GenBank/DDBJ whole genome shotgun (WGS) entry which is preliminary data.</text>
</comment>
<gene>
    <name evidence="3" type="ORF">Enr8_16510</name>
</gene>